<feature type="compositionally biased region" description="Basic and acidic residues" evidence="1">
    <location>
        <begin position="72"/>
        <end position="88"/>
    </location>
</feature>
<reference evidence="3" key="1">
    <citation type="submission" date="2020-09" db="EMBL/GenBank/DDBJ databases">
        <title>Comparative genome analyses of four rice-infecting Rhizoctonia solani isolates reveal extensive enrichment of homogalacturonan modification genes.</title>
        <authorList>
            <person name="Lee D.-Y."/>
            <person name="Jeon J."/>
            <person name="Kim K.-T."/>
            <person name="Cheong K."/>
            <person name="Song H."/>
            <person name="Choi G."/>
            <person name="Ko J."/>
            <person name="Opiyo S.O."/>
            <person name="Zuo S."/>
            <person name="Madhav S."/>
            <person name="Lee Y.-H."/>
            <person name="Wang G.-L."/>
        </authorList>
    </citation>
    <scope>NUCLEOTIDE SEQUENCE</scope>
    <source>
        <strain evidence="3">AG1-IA WGL</strain>
    </source>
</reference>
<feature type="compositionally biased region" description="Acidic residues" evidence="1">
    <location>
        <begin position="615"/>
        <end position="628"/>
    </location>
</feature>
<name>A0A8H7LWH9_9AGAM</name>
<dbReference type="Proteomes" id="UP000602905">
    <property type="component" value="Unassembled WGS sequence"/>
</dbReference>
<feature type="compositionally biased region" description="Basic and acidic residues" evidence="1">
    <location>
        <begin position="163"/>
        <end position="177"/>
    </location>
</feature>
<feature type="non-terminal residue" evidence="3">
    <location>
        <position position="1199"/>
    </location>
</feature>
<gene>
    <name evidence="3" type="ORF">RHS03_02570</name>
</gene>
<feature type="region of interest" description="Disordered" evidence="1">
    <location>
        <begin position="45"/>
        <end position="643"/>
    </location>
</feature>
<feature type="compositionally biased region" description="Low complexity" evidence="1">
    <location>
        <begin position="541"/>
        <end position="558"/>
    </location>
</feature>
<comment type="caution">
    <text evidence="3">The sequence shown here is derived from an EMBL/GenBank/DDBJ whole genome shotgun (WGS) entry which is preliminary data.</text>
</comment>
<feature type="compositionally biased region" description="Polar residues" evidence="1">
    <location>
        <begin position="268"/>
        <end position="287"/>
    </location>
</feature>
<feature type="compositionally biased region" description="Basic and acidic residues" evidence="1">
    <location>
        <begin position="1047"/>
        <end position="1086"/>
    </location>
</feature>
<feature type="compositionally biased region" description="Basic and acidic residues" evidence="1">
    <location>
        <begin position="948"/>
        <end position="1023"/>
    </location>
</feature>
<proteinExistence type="predicted"/>
<feature type="region of interest" description="Disordered" evidence="1">
    <location>
        <begin position="877"/>
        <end position="898"/>
    </location>
</feature>
<evidence type="ECO:0000256" key="1">
    <source>
        <dbReference type="SAM" id="MobiDB-lite"/>
    </source>
</evidence>
<feature type="compositionally biased region" description="Basic and acidic residues" evidence="1">
    <location>
        <begin position="321"/>
        <end position="344"/>
    </location>
</feature>
<organism evidence="3 4">
    <name type="scientific">Rhizoctonia solani</name>
    <dbReference type="NCBI Taxonomy" id="456999"/>
    <lineage>
        <taxon>Eukaryota</taxon>
        <taxon>Fungi</taxon>
        <taxon>Dikarya</taxon>
        <taxon>Basidiomycota</taxon>
        <taxon>Agaricomycotina</taxon>
        <taxon>Agaricomycetes</taxon>
        <taxon>Cantharellales</taxon>
        <taxon>Ceratobasidiaceae</taxon>
        <taxon>Rhizoctonia</taxon>
    </lineage>
</organism>
<feature type="domain" description="DUF6532" evidence="2">
    <location>
        <begin position="658"/>
        <end position="848"/>
    </location>
</feature>
<feature type="region of interest" description="Disordered" evidence="1">
    <location>
        <begin position="917"/>
        <end position="1094"/>
    </location>
</feature>
<dbReference type="Pfam" id="PF20149">
    <property type="entry name" value="DUF6532"/>
    <property type="match status" value="1"/>
</dbReference>
<evidence type="ECO:0000259" key="2">
    <source>
        <dbReference type="Pfam" id="PF20149"/>
    </source>
</evidence>
<feature type="compositionally biased region" description="Polar residues" evidence="1">
    <location>
        <begin position="1156"/>
        <end position="1167"/>
    </location>
</feature>
<protein>
    <recommendedName>
        <fullName evidence="2">DUF6532 domain-containing protein</fullName>
    </recommendedName>
</protein>
<dbReference type="OrthoDB" id="3268553at2759"/>
<sequence>MVVPPLLAYVSLKQLKDERHVRTDSTPTLASYPPQLNRSHIVIMAESESEGGPRRSSRLRSPTKKVAQYADKQIEETKRRREDNDRKKTITKKRAGGGGGLKLMESGCSSLPSVPEQPPSPQGSQTPKTPDKTATLPAKGKGKGRLDDPQSAQAIVRSGRVISPDKEGRSGELDQTRSRPRLADSSTNSGAYEDQDLEMGVFDNEPPARRPLPVRAIDPTPPSTESQPLEQTGAGGRKSQSATNLFSRKRPVDPEYEDSQANKRRQMELNTASTTNNGGQIQSQSTVRGEEYATRERPVNLPRSSESLYAAHDVSTKNRRRGPDKDHPRESANNFDRQRGDSRAAPHQPLSPRRRAPNPAENLDQPRGNSHSARPLPTPPRPRPSNHVDNLKRPGATTQASRLRSPSPGRRVPNPTEVSNRPRGNPQSSWPRSPSPRRRAPNPAGNLDRMRETSRSRPLSPRQRIPNPAGNSDRPRGSSQAARPRSQSPRRRTFNPTENMSQPRGDAQAARPHLPPPNHRSRSPGTRSHDNTVPRGSLPYRAPSQPASSTARQSSSTSNRKDSRRGSSSTNTGSSSSHRRTSTSSRGSRTSARWTTGASSSSRRGSRSSHARAEDENDIEEADDENKEEEYSKRGGNKGTRGRLKDFVGVEKEILTWAGRAFQAIMLTKGMYETDIDILDDRRLEAWMIGCEKFKKNISNFPISMAHIQNMNDCLVSWRTHAKSHIQDKAAAQYFPDDKRMTPAELEAHIKQLKAGGLHTKPGPSHGNGCFQHKLLQTCMDQMLFRFKCDIGVQFAELFKEPSAELICFFCAMLQFIVEERETGKTGTKELDFESQRKAYNTHLASHAVWLTIAKERWQLVQKQLFLRAFKNSGAQESSLPVDESGILREEELQPDIPDEEELATWQRELECLKANPRRTASGEWEDPVAEGEVRDSTRDGNPSLRSHGGEDWRLNTREQHRSPRNQRYDRDYDAGNDREGGEYNPRRDNSRNDRDYYRNRDHERYEERIDRDYGSAQDRRDVDEQDDVWSRGVYEERNEQYPSEGSSRRDNQGQDRRNDNRLRDDYRTQEDYRDHQYPEGSRRNSDSQNFNQDNNFRETFVSDNHNWELPPSNRPAHRDDYHYDNISGSYRNANEPIVWHYRDFLGDLQVLMTNPQHGNCERQSSPPGEFGDNYDEDGSPWVAPKPRPSEGSSGGLSD</sequence>
<dbReference type="AlphaFoldDB" id="A0A8H7LWH9"/>
<dbReference type="InterPro" id="IPR045341">
    <property type="entry name" value="DUF6532"/>
</dbReference>
<evidence type="ECO:0000313" key="3">
    <source>
        <dbReference type="EMBL" id="KAF8709630.1"/>
    </source>
</evidence>
<feature type="compositionally biased region" description="Low complexity" evidence="1">
    <location>
        <begin position="477"/>
        <end position="487"/>
    </location>
</feature>
<accession>A0A8H7LWH9</accession>
<feature type="region of interest" description="Disordered" evidence="1">
    <location>
        <begin position="1156"/>
        <end position="1199"/>
    </location>
</feature>
<feature type="compositionally biased region" description="Low complexity" evidence="1">
    <location>
        <begin position="566"/>
        <end position="603"/>
    </location>
</feature>
<dbReference type="EMBL" id="JACYCD010000048">
    <property type="protein sequence ID" value="KAF8709630.1"/>
    <property type="molecule type" value="Genomic_DNA"/>
</dbReference>
<evidence type="ECO:0000313" key="4">
    <source>
        <dbReference type="Proteomes" id="UP000602905"/>
    </source>
</evidence>
<feature type="compositionally biased region" description="Basic and acidic residues" evidence="1">
    <location>
        <begin position="288"/>
        <end position="298"/>
    </location>
</feature>